<gene>
    <name evidence="3" type="primary">LOC106157168</name>
</gene>
<reference evidence="3" key="1">
    <citation type="submission" date="2025-08" db="UniProtKB">
        <authorList>
            <consortium name="RefSeq"/>
        </authorList>
    </citation>
    <scope>IDENTIFICATION</scope>
    <source>
        <tissue evidence="3">Gonads</tissue>
    </source>
</reference>
<dbReference type="GeneID" id="106157168"/>
<dbReference type="InParanoid" id="A0A1S3HSW6"/>
<feature type="compositionally biased region" description="Basic residues" evidence="1">
    <location>
        <begin position="22"/>
        <end position="32"/>
    </location>
</feature>
<feature type="compositionally biased region" description="Basic residues" evidence="1">
    <location>
        <begin position="1"/>
        <end position="14"/>
    </location>
</feature>
<dbReference type="InterPro" id="IPR038794">
    <property type="entry name" value="LIAT1"/>
</dbReference>
<dbReference type="PANTHER" id="PTHR36474">
    <property type="entry name" value="PROTEIN LIAT1"/>
    <property type="match status" value="1"/>
</dbReference>
<feature type="compositionally biased region" description="Basic residues" evidence="1">
    <location>
        <begin position="72"/>
        <end position="92"/>
    </location>
</feature>
<dbReference type="KEGG" id="lak:106157168"/>
<feature type="compositionally biased region" description="Low complexity" evidence="1">
    <location>
        <begin position="149"/>
        <end position="160"/>
    </location>
</feature>
<keyword evidence="2" id="KW-1185">Reference proteome</keyword>
<dbReference type="AlphaFoldDB" id="A0A1S3HSW6"/>
<dbReference type="RefSeq" id="XP_013388149.1">
    <property type="nucleotide sequence ID" value="XM_013532695.1"/>
</dbReference>
<feature type="compositionally biased region" description="Basic and acidic residues" evidence="1">
    <location>
        <begin position="162"/>
        <end position="172"/>
    </location>
</feature>
<dbReference type="PANTHER" id="PTHR36474:SF1">
    <property type="entry name" value="PROTEIN LIAT1"/>
    <property type="match status" value="1"/>
</dbReference>
<evidence type="ECO:0000313" key="2">
    <source>
        <dbReference type="Proteomes" id="UP000085678"/>
    </source>
</evidence>
<feature type="region of interest" description="Disordered" evidence="1">
    <location>
        <begin position="1"/>
        <end position="104"/>
    </location>
</feature>
<feature type="region of interest" description="Disordered" evidence="1">
    <location>
        <begin position="149"/>
        <end position="172"/>
    </location>
</feature>
<evidence type="ECO:0000256" key="1">
    <source>
        <dbReference type="SAM" id="MobiDB-lite"/>
    </source>
</evidence>
<evidence type="ECO:0000313" key="3">
    <source>
        <dbReference type="RefSeq" id="XP_013388149.1"/>
    </source>
</evidence>
<name>A0A1S3HSW6_LINAN</name>
<dbReference type="OrthoDB" id="10017439at2759"/>
<accession>A0A1S3HSW6</accession>
<protein>
    <submittedName>
        <fullName evidence="3">Uncharacterized protein LOC106157168</fullName>
    </submittedName>
</protein>
<sequence length="275" mass="30587">MDGRTSTKRSGKKRVVTDRLKKSQRKPKKLSVKPRSTNSSRRSGLVSDPSSPDVCDSDILHEGVDSDSSTQRNKKQKPPRLKQSNKRSKKKSPAGLSAGSQTRLPSAIHSGALVSMISNSHQDISSDEQNITGNRNDIDFLAQSVSSASLSVSRSSSRSNSNKREHSPPKNELEALMLRQDFNESIRWDYQLNDPELEEERMKYYKINRRKRYLKAAQAQGVRLSCSSSANCSVVGSAKERTDVAPNNNLIPDLIKTGLPNIGAKNRYSELLVNY</sequence>
<dbReference type="Proteomes" id="UP000085678">
    <property type="component" value="Unplaced"/>
</dbReference>
<organism evidence="2 3">
    <name type="scientific">Lingula anatina</name>
    <name type="common">Brachiopod</name>
    <name type="synonym">Lingula unguis</name>
    <dbReference type="NCBI Taxonomy" id="7574"/>
    <lineage>
        <taxon>Eukaryota</taxon>
        <taxon>Metazoa</taxon>
        <taxon>Spiralia</taxon>
        <taxon>Lophotrochozoa</taxon>
        <taxon>Brachiopoda</taxon>
        <taxon>Linguliformea</taxon>
        <taxon>Lingulata</taxon>
        <taxon>Lingulida</taxon>
        <taxon>Linguloidea</taxon>
        <taxon>Lingulidae</taxon>
        <taxon>Lingula</taxon>
    </lineage>
</organism>
<proteinExistence type="predicted"/>